<name>A0A174QSQ8_9FIRM</name>
<evidence type="ECO:0000256" key="1">
    <source>
        <dbReference type="SAM" id="Phobius"/>
    </source>
</evidence>
<evidence type="ECO:0000313" key="2">
    <source>
        <dbReference type="EMBL" id="CUP74757.1"/>
    </source>
</evidence>
<protein>
    <submittedName>
        <fullName evidence="2">Uncharacterized protein</fullName>
    </submittedName>
</protein>
<feature type="transmembrane region" description="Helical" evidence="1">
    <location>
        <begin position="16"/>
        <end position="37"/>
    </location>
</feature>
<proteinExistence type="predicted"/>
<dbReference type="EMBL" id="CZBA01000014">
    <property type="protein sequence ID" value="CUP74757.1"/>
    <property type="molecule type" value="Genomic_DNA"/>
</dbReference>
<keyword evidence="1" id="KW-0472">Membrane</keyword>
<dbReference type="OrthoDB" id="2059922at2"/>
<gene>
    <name evidence="2" type="ORF">ERS852533_02409</name>
</gene>
<organism evidence="2 3">
    <name type="scientific">Blautia obeum</name>
    <dbReference type="NCBI Taxonomy" id="40520"/>
    <lineage>
        <taxon>Bacteria</taxon>
        <taxon>Bacillati</taxon>
        <taxon>Bacillota</taxon>
        <taxon>Clostridia</taxon>
        <taxon>Lachnospirales</taxon>
        <taxon>Lachnospiraceae</taxon>
        <taxon>Blautia</taxon>
    </lineage>
</organism>
<keyword evidence="1" id="KW-1133">Transmembrane helix</keyword>
<reference evidence="2 3" key="1">
    <citation type="submission" date="2015-09" db="EMBL/GenBank/DDBJ databases">
        <authorList>
            <consortium name="Pathogen Informatics"/>
        </authorList>
    </citation>
    <scope>NUCLEOTIDE SEQUENCE [LARGE SCALE GENOMIC DNA]</scope>
    <source>
        <strain evidence="2 3">2789STDY5834921</strain>
    </source>
</reference>
<sequence>MEEFIKWFLENWNANIFTLFTVLLSGIISLIISAAYYRKGNRNNLKMSVIHPIISILNDSYSRNNYKKIEEIAREYSVRYFKKKELKKLNSLLEAYKEISVYNDIQINANSLFSYFEYKLEKEGINTKPFPIEYEGEVVATQYPPDLFYLSEDLEDVLKQYDPDYEPDECEARLISTYESYCKKYYTSKKITYFDDYTLKQVLKQSEVRKKWDKKFDSVNRAKREFMELKIAK</sequence>
<accession>A0A174QSQ8</accession>
<dbReference type="AlphaFoldDB" id="A0A174QSQ8"/>
<evidence type="ECO:0000313" key="3">
    <source>
        <dbReference type="Proteomes" id="UP000095413"/>
    </source>
</evidence>
<dbReference type="RefSeq" id="WP_004848385.1">
    <property type="nucleotide sequence ID" value="NZ_CZBA01000014.1"/>
</dbReference>
<keyword evidence="1" id="KW-0812">Transmembrane</keyword>
<dbReference type="GeneID" id="96230253"/>
<dbReference type="Proteomes" id="UP000095413">
    <property type="component" value="Unassembled WGS sequence"/>
</dbReference>